<name>A0A1G7MDG8_9PSEU</name>
<dbReference type="GO" id="GO:0030170">
    <property type="term" value="F:pyridoxal phosphate binding"/>
    <property type="evidence" value="ECO:0007669"/>
    <property type="project" value="InterPro"/>
</dbReference>
<dbReference type="AlphaFoldDB" id="A0A1G7MDG8"/>
<dbReference type="GO" id="GO:0003824">
    <property type="term" value="F:catalytic activity"/>
    <property type="evidence" value="ECO:0007669"/>
    <property type="project" value="InterPro"/>
</dbReference>
<organism evidence="2 3">
    <name type="scientific">Lentzea fradiae</name>
    <dbReference type="NCBI Taxonomy" id="200378"/>
    <lineage>
        <taxon>Bacteria</taxon>
        <taxon>Bacillati</taxon>
        <taxon>Actinomycetota</taxon>
        <taxon>Actinomycetes</taxon>
        <taxon>Pseudonocardiales</taxon>
        <taxon>Pseudonocardiaceae</taxon>
        <taxon>Lentzea</taxon>
    </lineage>
</organism>
<dbReference type="PROSITE" id="PS51340">
    <property type="entry name" value="MOSC"/>
    <property type="match status" value="1"/>
</dbReference>
<dbReference type="Proteomes" id="UP000199623">
    <property type="component" value="Unassembled WGS sequence"/>
</dbReference>
<dbReference type="SUPFAM" id="SSF50800">
    <property type="entry name" value="PK beta-barrel domain-like"/>
    <property type="match status" value="1"/>
</dbReference>
<evidence type="ECO:0000313" key="3">
    <source>
        <dbReference type="Proteomes" id="UP000199623"/>
    </source>
</evidence>
<dbReference type="PANTHER" id="PTHR14237:SF19">
    <property type="entry name" value="MITOCHONDRIAL AMIDOXIME REDUCING COMPONENT 1"/>
    <property type="match status" value="1"/>
</dbReference>
<dbReference type="InterPro" id="IPR005302">
    <property type="entry name" value="MoCF_Sase_C"/>
</dbReference>
<dbReference type="Pfam" id="PF03473">
    <property type="entry name" value="MOSC"/>
    <property type="match status" value="1"/>
</dbReference>
<dbReference type="EMBL" id="FNCC01000002">
    <property type="protein sequence ID" value="SDF59159.1"/>
    <property type="molecule type" value="Genomic_DNA"/>
</dbReference>
<accession>A0A1G7MDG8</accession>
<dbReference type="PANTHER" id="PTHR14237">
    <property type="entry name" value="MOLYBDOPTERIN COFACTOR SULFURASE MOSC"/>
    <property type="match status" value="1"/>
</dbReference>
<proteinExistence type="predicted"/>
<dbReference type="Pfam" id="PF03476">
    <property type="entry name" value="MOSC_N"/>
    <property type="match status" value="1"/>
</dbReference>
<feature type="domain" description="MOSC" evidence="1">
    <location>
        <begin position="111"/>
        <end position="260"/>
    </location>
</feature>
<evidence type="ECO:0000313" key="2">
    <source>
        <dbReference type="EMBL" id="SDF59159.1"/>
    </source>
</evidence>
<reference evidence="3" key="1">
    <citation type="submission" date="2016-10" db="EMBL/GenBank/DDBJ databases">
        <authorList>
            <person name="Varghese N."/>
            <person name="Submissions S."/>
        </authorList>
    </citation>
    <scope>NUCLEOTIDE SEQUENCE [LARGE SCALE GENOMIC DNA]</scope>
    <source>
        <strain evidence="3">CGMCC 4.3506</strain>
    </source>
</reference>
<dbReference type="InterPro" id="IPR011037">
    <property type="entry name" value="Pyrv_Knase-like_insert_dom_sf"/>
</dbReference>
<gene>
    <name evidence="2" type="ORF">SAMN05216553_102207</name>
</gene>
<dbReference type="InterPro" id="IPR005303">
    <property type="entry name" value="MOCOS_middle"/>
</dbReference>
<evidence type="ECO:0000259" key="1">
    <source>
        <dbReference type="PROSITE" id="PS51340"/>
    </source>
</evidence>
<dbReference type="STRING" id="200378.SAMN05216553_102207"/>
<dbReference type="SUPFAM" id="SSF141673">
    <property type="entry name" value="MOSC N-terminal domain-like"/>
    <property type="match status" value="1"/>
</dbReference>
<keyword evidence="3" id="KW-1185">Reference proteome</keyword>
<protein>
    <recommendedName>
        <fullName evidence="1">MOSC domain-containing protein</fullName>
    </recommendedName>
</protein>
<sequence>MIVSGLHVYPVKGCAGYAVTSSPVGPTGLRGDRMMMLVDDEGVFLSQRKVPELAALRPSLVDSSLVIGGESFPVVVDGPRVPVVVHKWQGTGIDQGEAAAAYFSDALGRSVRLVRMPPDVRRESGGHTSGLVGYADAHALLVLSLSSLDALNERILERGGAPVPMNRFRPNVVVSGWPEPHTEDRVRRAVVGDVELGYAKDCVRCVVPMVDQETGRRDGPEPTRTLATYRRDPDGGVTFGMKAAVVSPGTIAVGDKIDVLEWAEV</sequence>
<dbReference type="GO" id="GO:0030151">
    <property type="term" value="F:molybdenum ion binding"/>
    <property type="evidence" value="ECO:0007669"/>
    <property type="project" value="InterPro"/>
</dbReference>